<feature type="transmembrane region" description="Helical" evidence="12">
    <location>
        <begin position="31"/>
        <end position="52"/>
    </location>
</feature>
<keyword evidence="8 15" id="KW-0418">Kinase</keyword>
<dbReference type="GO" id="GO:0005524">
    <property type="term" value="F:ATP binding"/>
    <property type="evidence" value="ECO:0007669"/>
    <property type="project" value="UniProtKB-KW"/>
</dbReference>
<dbReference type="Gene3D" id="3.30.450.20">
    <property type="entry name" value="PAS domain"/>
    <property type="match status" value="1"/>
</dbReference>
<dbReference type="SMART" id="SM00091">
    <property type="entry name" value="PAS"/>
    <property type="match status" value="1"/>
</dbReference>
<evidence type="ECO:0000256" key="7">
    <source>
        <dbReference type="ARBA" id="ARBA00022741"/>
    </source>
</evidence>
<dbReference type="Pfam" id="PF02518">
    <property type="entry name" value="HATPase_c"/>
    <property type="match status" value="1"/>
</dbReference>
<dbReference type="InterPro" id="IPR003594">
    <property type="entry name" value="HATPase_dom"/>
</dbReference>
<dbReference type="PRINTS" id="PR00344">
    <property type="entry name" value="BCTRLSENSOR"/>
</dbReference>
<dbReference type="Gene3D" id="3.30.565.10">
    <property type="entry name" value="Histidine kinase-like ATPase, C-terminal domain"/>
    <property type="match status" value="1"/>
</dbReference>
<dbReference type="FunFam" id="3.30.565.10:FF:000023">
    <property type="entry name" value="PAS domain-containing sensor histidine kinase"/>
    <property type="match status" value="1"/>
</dbReference>
<keyword evidence="5" id="KW-0597">Phosphoprotein</keyword>
<keyword evidence="10" id="KW-0902">Two-component regulatory system</keyword>
<keyword evidence="6" id="KW-0808">Transferase</keyword>
<reference evidence="15" key="1">
    <citation type="submission" date="2024-05" db="EMBL/GenBank/DDBJ databases">
        <authorList>
            <person name="Kim S."/>
            <person name="Heo J."/>
            <person name="Choi H."/>
            <person name="Choi Y."/>
            <person name="Kwon S.-W."/>
            <person name="Kim Y."/>
        </authorList>
    </citation>
    <scope>NUCLEOTIDE SEQUENCE</scope>
    <source>
        <strain evidence="15">KACC 23698</strain>
    </source>
</reference>
<evidence type="ECO:0000259" key="14">
    <source>
        <dbReference type="PROSITE" id="PS50112"/>
    </source>
</evidence>
<evidence type="ECO:0000313" key="15">
    <source>
        <dbReference type="EMBL" id="XBO39984.1"/>
    </source>
</evidence>
<dbReference type="SUPFAM" id="SSF55785">
    <property type="entry name" value="PYP-like sensor domain (PAS domain)"/>
    <property type="match status" value="1"/>
</dbReference>
<feature type="transmembrane region" description="Helical" evidence="12">
    <location>
        <begin position="112"/>
        <end position="129"/>
    </location>
</feature>
<dbReference type="AlphaFoldDB" id="A0AAU7JJ23"/>
<dbReference type="InterPro" id="IPR035965">
    <property type="entry name" value="PAS-like_dom_sf"/>
</dbReference>
<evidence type="ECO:0000256" key="6">
    <source>
        <dbReference type="ARBA" id="ARBA00022679"/>
    </source>
</evidence>
<evidence type="ECO:0000256" key="11">
    <source>
        <dbReference type="ARBA" id="ARBA00023136"/>
    </source>
</evidence>
<feature type="domain" description="PAS" evidence="14">
    <location>
        <begin position="199"/>
        <end position="269"/>
    </location>
</feature>
<dbReference type="SMART" id="SM00387">
    <property type="entry name" value="HATPase_c"/>
    <property type="match status" value="1"/>
</dbReference>
<dbReference type="SUPFAM" id="SSF47384">
    <property type="entry name" value="Homodimeric domain of signal transducing histidine kinase"/>
    <property type="match status" value="1"/>
</dbReference>
<evidence type="ECO:0000259" key="13">
    <source>
        <dbReference type="PROSITE" id="PS50109"/>
    </source>
</evidence>
<keyword evidence="12" id="KW-1133">Transmembrane helix</keyword>
<dbReference type="PROSITE" id="PS50112">
    <property type="entry name" value="PAS"/>
    <property type="match status" value="1"/>
</dbReference>
<gene>
    <name evidence="15" type="ORF">ABEG18_04155</name>
</gene>
<keyword evidence="11 12" id="KW-0472">Membrane</keyword>
<dbReference type="EC" id="2.7.13.3" evidence="3"/>
<feature type="transmembrane region" description="Helical" evidence="12">
    <location>
        <begin position="86"/>
        <end position="106"/>
    </location>
</feature>
<dbReference type="InterPro" id="IPR036890">
    <property type="entry name" value="HATPase_C_sf"/>
</dbReference>
<feature type="transmembrane region" description="Helical" evidence="12">
    <location>
        <begin position="136"/>
        <end position="154"/>
    </location>
</feature>
<keyword evidence="9" id="KW-0067">ATP-binding</keyword>
<evidence type="ECO:0000256" key="12">
    <source>
        <dbReference type="SAM" id="Phobius"/>
    </source>
</evidence>
<feature type="transmembrane region" description="Helical" evidence="12">
    <location>
        <begin position="166"/>
        <end position="185"/>
    </location>
</feature>
<dbReference type="CDD" id="cd16922">
    <property type="entry name" value="HATPase_EvgS-ArcB-TorS-like"/>
    <property type="match status" value="1"/>
</dbReference>
<dbReference type="InterPro" id="IPR003661">
    <property type="entry name" value="HisK_dim/P_dom"/>
</dbReference>
<comment type="catalytic activity">
    <reaction evidence="1">
        <text>ATP + protein L-histidine = ADP + protein N-phospho-L-histidine.</text>
        <dbReference type="EC" id="2.7.13.3"/>
    </reaction>
</comment>
<keyword evidence="12" id="KW-0812">Transmembrane</keyword>
<feature type="transmembrane region" description="Helical" evidence="12">
    <location>
        <begin position="58"/>
        <end position="79"/>
    </location>
</feature>
<dbReference type="GO" id="GO:0000155">
    <property type="term" value="F:phosphorelay sensor kinase activity"/>
    <property type="evidence" value="ECO:0007669"/>
    <property type="project" value="InterPro"/>
</dbReference>
<evidence type="ECO:0000256" key="9">
    <source>
        <dbReference type="ARBA" id="ARBA00022840"/>
    </source>
</evidence>
<dbReference type="Pfam" id="PF00512">
    <property type="entry name" value="HisKA"/>
    <property type="match status" value="1"/>
</dbReference>
<dbReference type="SUPFAM" id="SSF55874">
    <property type="entry name" value="ATPase domain of HSP90 chaperone/DNA topoisomerase II/histidine kinase"/>
    <property type="match status" value="1"/>
</dbReference>
<dbReference type="GO" id="GO:0005886">
    <property type="term" value="C:plasma membrane"/>
    <property type="evidence" value="ECO:0007669"/>
    <property type="project" value="UniProtKB-SubCell"/>
</dbReference>
<dbReference type="CDD" id="cd00082">
    <property type="entry name" value="HisKA"/>
    <property type="match status" value="1"/>
</dbReference>
<organism evidence="15">
    <name type="scientific">Alsobacter sp. KACC 23698</name>
    <dbReference type="NCBI Taxonomy" id="3149229"/>
    <lineage>
        <taxon>Bacteria</taxon>
        <taxon>Pseudomonadati</taxon>
        <taxon>Pseudomonadota</taxon>
        <taxon>Alphaproteobacteria</taxon>
        <taxon>Hyphomicrobiales</taxon>
        <taxon>Alsobacteraceae</taxon>
        <taxon>Alsobacter</taxon>
    </lineage>
</organism>
<dbReference type="PANTHER" id="PTHR43711:SF31">
    <property type="entry name" value="HISTIDINE KINASE"/>
    <property type="match status" value="1"/>
</dbReference>
<evidence type="ECO:0000256" key="2">
    <source>
        <dbReference type="ARBA" id="ARBA00004236"/>
    </source>
</evidence>
<accession>A0AAU7JJ23</accession>
<dbReference type="InterPro" id="IPR036097">
    <property type="entry name" value="HisK_dim/P_sf"/>
</dbReference>
<dbReference type="InterPro" id="IPR004358">
    <property type="entry name" value="Sig_transdc_His_kin-like_C"/>
</dbReference>
<protein>
    <recommendedName>
        <fullName evidence="3">histidine kinase</fullName>
        <ecNumber evidence="3">2.7.13.3</ecNumber>
    </recommendedName>
</protein>
<keyword evidence="7" id="KW-0547">Nucleotide-binding</keyword>
<dbReference type="InterPro" id="IPR050736">
    <property type="entry name" value="Sensor_HK_Regulatory"/>
</dbReference>
<dbReference type="SMART" id="SM00388">
    <property type="entry name" value="HisKA"/>
    <property type="match status" value="1"/>
</dbReference>
<evidence type="ECO:0000256" key="1">
    <source>
        <dbReference type="ARBA" id="ARBA00000085"/>
    </source>
</evidence>
<comment type="subcellular location">
    <subcellularLocation>
        <location evidence="2">Cell membrane</location>
    </subcellularLocation>
</comment>
<dbReference type="EMBL" id="CP157484">
    <property type="protein sequence ID" value="XBO39984.1"/>
    <property type="molecule type" value="Genomic_DNA"/>
</dbReference>
<dbReference type="PANTHER" id="PTHR43711">
    <property type="entry name" value="TWO-COMPONENT HISTIDINE KINASE"/>
    <property type="match status" value="1"/>
</dbReference>
<dbReference type="InterPro" id="IPR005467">
    <property type="entry name" value="His_kinase_dom"/>
</dbReference>
<evidence type="ECO:0000256" key="8">
    <source>
        <dbReference type="ARBA" id="ARBA00022777"/>
    </source>
</evidence>
<dbReference type="PROSITE" id="PS50109">
    <property type="entry name" value="HIS_KIN"/>
    <property type="match status" value="1"/>
</dbReference>
<feature type="domain" description="Histidine kinase" evidence="13">
    <location>
        <begin position="353"/>
        <end position="573"/>
    </location>
</feature>
<dbReference type="RefSeq" id="WP_406856836.1">
    <property type="nucleotide sequence ID" value="NZ_CP157484.1"/>
</dbReference>
<evidence type="ECO:0000256" key="4">
    <source>
        <dbReference type="ARBA" id="ARBA00022475"/>
    </source>
</evidence>
<dbReference type="Gene3D" id="1.10.287.130">
    <property type="match status" value="1"/>
</dbReference>
<sequence>MRWPTAAIGKQLGELVHASADAEPLARQRHAWFIGSRLFMGAVGLASVPLMLAMSGMVGMMAIVGVISLAFQAVTAVVASRTGHLHTAHVTSIGVAAATVLLMAGLGDGPTSPVLAGLPLLVLEAAMIGRIREIRYAAGLAMATLCAVFLLEIRSPEGGSASAAPVTLAIQTSILAFAMCIALLTQREMRARVVRERRLTAQNRLLVDGFGDLVTRHDAQGAVFYAGPSAHALLGVAPTALHGRGLFERVHVADRPQFLMALADAGAGSALSRVQVRMRHGEIEAGDRAAAPTFTWVEIRCRKIEADQEASEAAEIVCVIRDVSTQRQNEAEIDSARAAAEAASALKDRFLATVSHELRTPLNAIIGFSEMLADESLVPSGDQRQRDYARIIHVSGDHLLSVVNTLLDMSKIDAGTLSIQTEPFDVARLVEVSVEMLRLKAEQSQVALEVTVDPGLPALVADRRACKQILINLLSNAIKFTPRGGRVTLDVRREGDIIAFAVQDTGIGIASEDLPRLGEPFFQARASYDRPYEGTGLGLSVVRGLVGLHFGSMQIESAVGVGTRVVVRLGVDSRVRLAPGATGKPDAKVASIGPRDRAAPAAIAIKSLSALSQTVKKSA</sequence>
<evidence type="ECO:0000256" key="5">
    <source>
        <dbReference type="ARBA" id="ARBA00022553"/>
    </source>
</evidence>
<dbReference type="InterPro" id="IPR000014">
    <property type="entry name" value="PAS"/>
</dbReference>
<proteinExistence type="predicted"/>
<name>A0AAU7JJ23_9HYPH</name>
<evidence type="ECO:0000256" key="10">
    <source>
        <dbReference type="ARBA" id="ARBA00023012"/>
    </source>
</evidence>
<dbReference type="CDD" id="cd00130">
    <property type="entry name" value="PAS"/>
    <property type="match status" value="1"/>
</dbReference>
<evidence type="ECO:0000256" key="3">
    <source>
        <dbReference type="ARBA" id="ARBA00012438"/>
    </source>
</evidence>
<keyword evidence="4" id="KW-1003">Cell membrane</keyword>